<keyword evidence="3" id="KW-0012">Acyltransferase</keyword>
<feature type="transmembrane region" description="Helical" evidence="1">
    <location>
        <begin position="136"/>
        <end position="158"/>
    </location>
</feature>
<feature type="transmembrane region" description="Helical" evidence="1">
    <location>
        <begin position="295"/>
        <end position="315"/>
    </location>
</feature>
<keyword evidence="1" id="KW-0472">Membrane</keyword>
<dbReference type="EC" id="2.3.1.-" evidence="3"/>
<evidence type="ECO:0000256" key="1">
    <source>
        <dbReference type="SAM" id="Phobius"/>
    </source>
</evidence>
<keyword evidence="1" id="KW-1133">Transmembrane helix</keyword>
<dbReference type="AlphaFoldDB" id="A0A6S6ZMZ6"/>
<name>A0A6S6ZMZ6_9BURK</name>
<feature type="domain" description="Acyltransferase 3" evidence="2">
    <location>
        <begin position="7"/>
        <end position="337"/>
    </location>
</feature>
<proteinExistence type="predicted"/>
<reference evidence="3 4" key="1">
    <citation type="submission" date="2020-04" db="EMBL/GenBank/DDBJ databases">
        <authorList>
            <person name="De Canck E."/>
        </authorList>
    </citation>
    <scope>NUCLEOTIDE SEQUENCE [LARGE SCALE GENOMIC DNA]</scope>
    <source>
        <strain evidence="3 4">LMG 3458</strain>
    </source>
</reference>
<feature type="transmembrane region" description="Helical" evidence="1">
    <location>
        <begin position="43"/>
        <end position="62"/>
    </location>
</feature>
<dbReference type="Proteomes" id="UP000494111">
    <property type="component" value="Unassembled WGS sequence"/>
</dbReference>
<evidence type="ECO:0000313" key="3">
    <source>
        <dbReference type="EMBL" id="CAB3688593.1"/>
    </source>
</evidence>
<feature type="transmembrane region" description="Helical" evidence="1">
    <location>
        <begin position="254"/>
        <end position="275"/>
    </location>
</feature>
<accession>A0A6S6ZMZ6</accession>
<sequence>MARLPMIDGLRGLAIVAVIYQHTVSLRVDASGFPVLSVLSNSGWLGVNLFFFLSGFVLYLPYVSGERRLSCAHDIWQFYKRRAMRLLPLLGLCVLMLSVFYAPLDLSSPAAYLDLLRYMTFTTWFSERMFFPGVNWVLWSLVVEIWFSILFPFLLLFIRRFGWGPVLAVGLSLSTATRIFGEWLVVGPRLPLNFISDSVIGRLDDFLFGMLAAHWSLRTDDPRWAVWKFVGGAVLIYCGMALWTAWLSGRFPSWTAGTFNTLLCVGMLLCTVTLLRSKSSLTRVFTSWPLQMMGLMSYSLYLWHGVIAVKLAPFVTGFWPYIGYLVLTFSISWYTYRYIEFRGVPDWRQLLPVGRFSPFGMCLSTPDQSRPNHAERFR</sequence>
<dbReference type="InterPro" id="IPR002656">
    <property type="entry name" value="Acyl_transf_3_dom"/>
</dbReference>
<feature type="transmembrane region" description="Helical" evidence="1">
    <location>
        <begin position="321"/>
        <end position="339"/>
    </location>
</feature>
<dbReference type="Pfam" id="PF01757">
    <property type="entry name" value="Acyl_transf_3"/>
    <property type="match status" value="1"/>
</dbReference>
<gene>
    <name evidence="3" type="primary">oatA_2</name>
    <name evidence="3" type="ORF">LMG3458_02010</name>
</gene>
<dbReference type="InterPro" id="IPR050879">
    <property type="entry name" value="Acyltransferase_3"/>
</dbReference>
<feature type="transmembrane region" description="Helical" evidence="1">
    <location>
        <begin position="83"/>
        <end position="104"/>
    </location>
</feature>
<evidence type="ECO:0000313" key="4">
    <source>
        <dbReference type="Proteomes" id="UP000494111"/>
    </source>
</evidence>
<keyword evidence="3" id="KW-0808">Transferase</keyword>
<organism evidence="3 4">
    <name type="scientific">Achromobacter deleyi</name>
    <dbReference type="NCBI Taxonomy" id="1353891"/>
    <lineage>
        <taxon>Bacteria</taxon>
        <taxon>Pseudomonadati</taxon>
        <taxon>Pseudomonadota</taxon>
        <taxon>Betaproteobacteria</taxon>
        <taxon>Burkholderiales</taxon>
        <taxon>Alcaligenaceae</taxon>
        <taxon>Achromobacter</taxon>
    </lineage>
</organism>
<dbReference type="PANTHER" id="PTHR23028">
    <property type="entry name" value="ACETYLTRANSFERASE"/>
    <property type="match status" value="1"/>
</dbReference>
<dbReference type="GO" id="GO:0016747">
    <property type="term" value="F:acyltransferase activity, transferring groups other than amino-acyl groups"/>
    <property type="evidence" value="ECO:0007669"/>
    <property type="project" value="InterPro"/>
</dbReference>
<dbReference type="EMBL" id="CADIJO010000005">
    <property type="protein sequence ID" value="CAB3688593.1"/>
    <property type="molecule type" value="Genomic_DNA"/>
</dbReference>
<feature type="transmembrane region" description="Helical" evidence="1">
    <location>
        <begin position="229"/>
        <end position="248"/>
    </location>
</feature>
<protein>
    <submittedName>
        <fullName evidence="3">O-acetyltransferase OatA</fullName>
        <ecNumber evidence="3">2.3.1.-</ecNumber>
    </submittedName>
</protein>
<dbReference type="GO" id="GO:0016020">
    <property type="term" value="C:membrane"/>
    <property type="evidence" value="ECO:0007669"/>
    <property type="project" value="TreeGrafter"/>
</dbReference>
<dbReference type="GO" id="GO:0000271">
    <property type="term" value="P:polysaccharide biosynthetic process"/>
    <property type="evidence" value="ECO:0007669"/>
    <property type="project" value="TreeGrafter"/>
</dbReference>
<evidence type="ECO:0000259" key="2">
    <source>
        <dbReference type="Pfam" id="PF01757"/>
    </source>
</evidence>
<dbReference type="PANTHER" id="PTHR23028:SF53">
    <property type="entry name" value="ACYL_TRANSF_3 DOMAIN-CONTAINING PROTEIN"/>
    <property type="match status" value="1"/>
</dbReference>
<keyword evidence="1" id="KW-0812">Transmembrane</keyword>